<dbReference type="PROSITE" id="PS50297">
    <property type="entry name" value="ANK_REP_REGION"/>
    <property type="match status" value="1"/>
</dbReference>
<feature type="region of interest" description="Disordered" evidence="2">
    <location>
        <begin position="116"/>
        <end position="139"/>
    </location>
</feature>
<comment type="caution">
    <text evidence="3">The sequence shown here is derived from an EMBL/GenBank/DDBJ whole genome shotgun (WGS) entry which is preliminary data.</text>
</comment>
<organism evidence="3 4">
    <name type="scientific">Hibiscus syriacus</name>
    <name type="common">Rose of Sharon</name>
    <dbReference type="NCBI Taxonomy" id="106335"/>
    <lineage>
        <taxon>Eukaryota</taxon>
        <taxon>Viridiplantae</taxon>
        <taxon>Streptophyta</taxon>
        <taxon>Embryophyta</taxon>
        <taxon>Tracheophyta</taxon>
        <taxon>Spermatophyta</taxon>
        <taxon>Magnoliopsida</taxon>
        <taxon>eudicotyledons</taxon>
        <taxon>Gunneridae</taxon>
        <taxon>Pentapetalae</taxon>
        <taxon>rosids</taxon>
        <taxon>malvids</taxon>
        <taxon>Malvales</taxon>
        <taxon>Malvaceae</taxon>
        <taxon>Malvoideae</taxon>
        <taxon>Hibiscus</taxon>
    </lineage>
</organism>
<dbReference type="PANTHER" id="PTHR24128:SF46">
    <property type="entry name" value="ALPHA-LATROTOXIN-LHE1A-LIKE ISOFORM X1"/>
    <property type="match status" value="1"/>
</dbReference>
<evidence type="ECO:0000313" key="3">
    <source>
        <dbReference type="EMBL" id="KAE8669242.1"/>
    </source>
</evidence>
<feature type="region of interest" description="Disordered" evidence="2">
    <location>
        <begin position="1"/>
        <end position="25"/>
    </location>
</feature>
<dbReference type="Gene3D" id="1.25.40.20">
    <property type="entry name" value="Ankyrin repeat-containing domain"/>
    <property type="match status" value="1"/>
</dbReference>
<reference evidence="3" key="1">
    <citation type="submission" date="2019-09" db="EMBL/GenBank/DDBJ databases">
        <title>Draft genome information of white flower Hibiscus syriacus.</title>
        <authorList>
            <person name="Kim Y.-M."/>
        </authorList>
    </citation>
    <scope>NUCLEOTIDE SEQUENCE [LARGE SCALE GENOMIC DNA]</scope>
    <source>
        <strain evidence="3">YM2019G1</strain>
    </source>
</reference>
<accession>A0A6A2X2W4</accession>
<dbReference type="InterPro" id="IPR002110">
    <property type="entry name" value="Ankyrin_rpt"/>
</dbReference>
<feature type="repeat" description="ANK" evidence="1">
    <location>
        <begin position="71"/>
        <end position="98"/>
    </location>
</feature>
<dbReference type="SUPFAM" id="SSF48403">
    <property type="entry name" value="Ankyrin repeat"/>
    <property type="match status" value="1"/>
</dbReference>
<dbReference type="Proteomes" id="UP000436088">
    <property type="component" value="Unassembled WGS sequence"/>
</dbReference>
<dbReference type="AlphaFoldDB" id="A0A6A2X2W4"/>
<evidence type="ECO:0000256" key="1">
    <source>
        <dbReference type="PROSITE-ProRule" id="PRU00023"/>
    </source>
</evidence>
<dbReference type="InterPro" id="IPR036770">
    <property type="entry name" value="Ankyrin_rpt-contain_sf"/>
</dbReference>
<evidence type="ECO:0000313" key="4">
    <source>
        <dbReference type="Proteomes" id="UP000436088"/>
    </source>
</evidence>
<dbReference type="PANTHER" id="PTHR24128">
    <property type="entry name" value="HOMEOBOX PROTEIN WARIAI"/>
    <property type="match status" value="1"/>
</dbReference>
<dbReference type="SMART" id="SM00248">
    <property type="entry name" value="ANK"/>
    <property type="match status" value="2"/>
</dbReference>
<gene>
    <name evidence="3" type="ORF">F3Y22_tig00112249pilonHSYRG00108</name>
</gene>
<sequence>MLSNSPSLGDIRPPSGGPLNRTPSLRAPLTRFDKVEFIETPLHIAAEKGCIGFAMEIMSLKPSFARKLNHRGLSPMHIAVEKGQQEMALRLLEVEKDVVRVRGKNGETVFTTFAGRPKSPTSIASKEGLLSGSDEQTGRRRNTALHVAATKNQPQEGSKTTCISERLKNRWLRVVNVKVNRMKAGHVHLLGVPRVAMYFVSCL</sequence>
<protein>
    <submittedName>
        <fullName evidence="3">Uncharacterized protein</fullName>
    </submittedName>
</protein>
<dbReference type="EMBL" id="VEPZ02001530">
    <property type="protein sequence ID" value="KAE8669242.1"/>
    <property type="molecule type" value="Genomic_DNA"/>
</dbReference>
<name>A0A6A2X2W4_HIBSY</name>
<keyword evidence="4" id="KW-1185">Reference proteome</keyword>
<evidence type="ECO:0000256" key="2">
    <source>
        <dbReference type="SAM" id="MobiDB-lite"/>
    </source>
</evidence>
<proteinExistence type="predicted"/>
<dbReference type="Pfam" id="PF12796">
    <property type="entry name" value="Ank_2"/>
    <property type="match status" value="1"/>
</dbReference>
<keyword evidence="1" id="KW-0040">ANK repeat</keyword>
<dbReference type="PROSITE" id="PS50088">
    <property type="entry name" value="ANK_REPEAT"/>
    <property type="match status" value="1"/>
</dbReference>